<reference evidence="2" key="1">
    <citation type="journal article" date="2013" name="Nat. Commun.">
        <title>Whole-genome sequencing of Oryza brachyantha reveals mechanisms underlying Oryza genome evolution.</title>
        <authorList>
            <person name="Chen J."/>
            <person name="Huang Q."/>
            <person name="Gao D."/>
            <person name="Wang J."/>
            <person name="Lang Y."/>
            <person name="Liu T."/>
            <person name="Li B."/>
            <person name="Bai Z."/>
            <person name="Luis Goicoechea J."/>
            <person name="Liang C."/>
            <person name="Chen C."/>
            <person name="Zhang W."/>
            <person name="Sun S."/>
            <person name="Liao Y."/>
            <person name="Zhang X."/>
            <person name="Yang L."/>
            <person name="Song C."/>
            <person name="Wang M."/>
            <person name="Shi J."/>
            <person name="Liu G."/>
            <person name="Liu J."/>
            <person name="Zhou H."/>
            <person name="Zhou W."/>
            <person name="Yu Q."/>
            <person name="An N."/>
            <person name="Chen Y."/>
            <person name="Cai Q."/>
            <person name="Wang B."/>
            <person name="Liu B."/>
            <person name="Min J."/>
            <person name="Huang Y."/>
            <person name="Wu H."/>
            <person name="Li Z."/>
            <person name="Zhang Y."/>
            <person name="Yin Y."/>
            <person name="Song W."/>
            <person name="Jiang J."/>
            <person name="Jackson S.A."/>
            <person name="Wing R.A."/>
            <person name="Wang J."/>
            <person name="Chen M."/>
        </authorList>
    </citation>
    <scope>NUCLEOTIDE SEQUENCE [LARGE SCALE GENOMIC DNA]</scope>
    <source>
        <strain evidence="2">cv. IRGC 101232</strain>
    </source>
</reference>
<proteinExistence type="predicted"/>
<reference evidence="2" key="2">
    <citation type="submission" date="2013-04" db="UniProtKB">
        <authorList>
            <consortium name="EnsemblPlants"/>
        </authorList>
    </citation>
    <scope>IDENTIFICATION</scope>
</reference>
<feature type="compositionally biased region" description="Basic residues" evidence="1">
    <location>
        <begin position="284"/>
        <end position="296"/>
    </location>
</feature>
<feature type="compositionally biased region" description="Basic and acidic residues" evidence="1">
    <location>
        <begin position="272"/>
        <end position="283"/>
    </location>
</feature>
<dbReference type="Gramene" id="OB11G24360.1">
    <property type="protein sequence ID" value="OB11G24360.1"/>
    <property type="gene ID" value="OB11G24360"/>
</dbReference>
<protein>
    <submittedName>
        <fullName evidence="2">Uncharacterized protein</fullName>
    </submittedName>
</protein>
<evidence type="ECO:0000313" key="2">
    <source>
        <dbReference type="EnsemblPlants" id="OB11G24360.1"/>
    </source>
</evidence>
<feature type="region of interest" description="Disordered" evidence="1">
    <location>
        <begin position="20"/>
        <end position="43"/>
    </location>
</feature>
<evidence type="ECO:0000313" key="3">
    <source>
        <dbReference type="Proteomes" id="UP000006038"/>
    </source>
</evidence>
<accession>J3N9F0</accession>
<feature type="region of interest" description="Disordered" evidence="1">
    <location>
        <begin position="272"/>
        <end position="298"/>
    </location>
</feature>
<dbReference type="EnsemblPlants" id="OB11G24360.1">
    <property type="protein sequence ID" value="OB11G24360.1"/>
    <property type="gene ID" value="OB11G24360"/>
</dbReference>
<evidence type="ECO:0000256" key="1">
    <source>
        <dbReference type="SAM" id="MobiDB-lite"/>
    </source>
</evidence>
<sequence>MPEPLPSSILLMDRAKAILASPVQPKRGRDKDRANGGPLTVSHEPKLHVLLPGEESDSAAPLQCVREAPCGLRTAPPKPPPAAGRRSPSSCRRRLFCPVFFFGFSFSFFFSCSQRRIHGIMARLEHPDGVTVVGQDVDKAKGSFDNLQKTSAKSSKSHFLRTGNTKTHRKRLYNVIVAKRRCTPSASGSDFTEQKHQEASCPPQERNGSKKTKISPSNKAIEVKKTVHGHRYTSSFPKATPPRRIRRGMSFPLVQRQGFHLENIGIERKNAKTTPTRRENDARMRHRGQAGQRHSKAFANVTHKSILRHACKEQPKSPHMQSDLN</sequence>
<dbReference type="Proteomes" id="UP000006038">
    <property type="component" value="Chromosome 11"/>
</dbReference>
<feature type="region of interest" description="Disordered" evidence="1">
    <location>
        <begin position="184"/>
        <end position="219"/>
    </location>
</feature>
<name>J3N9F0_ORYBR</name>
<dbReference type="AlphaFoldDB" id="J3N9F0"/>
<keyword evidence="3" id="KW-1185">Reference proteome</keyword>
<organism evidence="2">
    <name type="scientific">Oryza brachyantha</name>
    <name type="common">malo sina</name>
    <dbReference type="NCBI Taxonomy" id="4533"/>
    <lineage>
        <taxon>Eukaryota</taxon>
        <taxon>Viridiplantae</taxon>
        <taxon>Streptophyta</taxon>
        <taxon>Embryophyta</taxon>
        <taxon>Tracheophyta</taxon>
        <taxon>Spermatophyta</taxon>
        <taxon>Magnoliopsida</taxon>
        <taxon>Liliopsida</taxon>
        <taxon>Poales</taxon>
        <taxon>Poaceae</taxon>
        <taxon>BOP clade</taxon>
        <taxon>Oryzoideae</taxon>
        <taxon>Oryzeae</taxon>
        <taxon>Oryzinae</taxon>
        <taxon>Oryza</taxon>
    </lineage>
</organism>
<dbReference type="HOGENOM" id="CLU_856266_0_0_1"/>